<dbReference type="InterPro" id="IPR011993">
    <property type="entry name" value="PH-like_dom_sf"/>
</dbReference>
<dbReference type="SUPFAM" id="SSF50729">
    <property type="entry name" value="PH domain-like"/>
    <property type="match status" value="1"/>
</dbReference>
<dbReference type="Pfam" id="PF22972">
    <property type="entry name" value="EVH1_PP4R3"/>
    <property type="match status" value="1"/>
</dbReference>
<evidence type="ECO:0000313" key="3">
    <source>
        <dbReference type="EMBL" id="GAT52302.1"/>
    </source>
</evidence>
<accession>A0ABQ0LMM8</accession>
<proteinExistence type="predicted"/>
<gene>
    <name evidence="3" type="ORF">MCHLO_09366</name>
</gene>
<feature type="domain" description="PP4R3 EVH1-like" evidence="2">
    <location>
        <begin position="427"/>
        <end position="526"/>
    </location>
</feature>
<evidence type="ECO:0000259" key="2">
    <source>
        <dbReference type="Pfam" id="PF22972"/>
    </source>
</evidence>
<dbReference type="PANTHER" id="PTHR23318:SF0">
    <property type="entry name" value="SERINE_THREONINE-PROTEIN PHOSPHATASE 4 REGULATORY SUBUNIT 3"/>
    <property type="match status" value="1"/>
</dbReference>
<keyword evidence="4" id="KW-1185">Reference proteome</keyword>
<evidence type="ECO:0000313" key="4">
    <source>
        <dbReference type="Proteomes" id="UP000815677"/>
    </source>
</evidence>
<dbReference type="Gene3D" id="2.30.29.30">
    <property type="entry name" value="Pleckstrin-homology domain (PH domain)/Phosphotyrosine-binding domain (PTB)"/>
    <property type="match status" value="1"/>
</dbReference>
<dbReference type="InterPro" id="IPR055236">
    <property type="entry name" value="EVH1_PP4R3"/>
</dbReference>
<reference evidence="3" key="1">
    <citation type="submission" date="2014-09" db="EMBL/GenBank/DDBJ databases">
        <title>Genome sequence of the luminous mushroom Mycena chlorophos for searching fungal bioluminescence genes.</title>
        <authorList>
            <person name="Tanaka Y."/>
            <person name="Kasuga D."/>
            <person name="Oba Y."/>
            <person name="Hase S."/>
            <person name="Sato K."/>
            <person name="Oba Y."/>
            <person name="Sakakibara Y."/>
        </authorList>
    </citation>
    <scope>NUCLEOTIDE SEQUENCE</scope>
</reference>
<dbReference type="EMBL" id="DF847708">
    <property type="protein sequence ID" value="GAT52302.1"/>
    <property type="molecule type" value="Genomic_DNA"/>
</dbReference>
<organism evidence="3 4">
    <name type="scientific">Mycena chlorophos</name>
    <name type="common">Agaric fungus</name>
    <name type="synonym">Agaricus chlorophos</name>
    <dbReference type="NCBI Taxonomy" id="658473"/>
    <lineage>
        <taxon>Eukaryota</taxon>
        <taxon>Fungi</taxon>
        <taxon>Dikarya</taxon>
        <taxon>Basidiomycota</taxon>
        <taxon>Agaricomycotina</taxon>
        <taxon>Agaricomycetes</taxon>
        <taxon>Agaricomycetidae</taxon>
        <taxon>Agaricales</taxon>
        <taxon>Marasmiineae</taxon>
        <taxon>Mycenaceae</taxon>
        <taxon>Mycena</taxon>
    </lineage>
</organism>
<feature type="region of interest" description="Disordered" evidence="1">
    <location>
        <begin position="525"/>
        <end position="562"/>
    </location>
</feature>
<dbReference type="PANTHER" id="PTHR23318">
    <property type="entry name" value="ATP SYNTHASE GAMMA-RELATED"/>
    <property type="match status" value="1"/>
</dbReference>
<protein>
    <recommendedName>
        <fullName evidence="2">PP4R3 EVH1-like domain-containing protein</fullName>
    </recommendedName>
</protein>
<sequence length="562" mass="62506">MAANDSSSSALVHMLNPPPKYTAAAKGNGRNSLVRADASGAPAPGPPGKSLGRVYAFVGKKIGNVVNAAAQKSGRGPTPVAEVISAFFKEHEGVSVAELRSKGQIEVDVLTACSRLITLATRSQTPPTQLSAFRHIVTLSTRFPGLSSVFEEKAREYYTSDGRLYSPEDLFHQWERPNHAAFDRRIAPIVDGQPMSVLCSMETQVFGLSYVEHLLNASMYDATSPFTTHLAIRYLANILTPMAFWRRLKFCRPSSAQDYDHMHAGLIERLLRRAVLLLEDLGIDSDSELHSTSPTSGPNSAREGPKGTVWPGDYIGVDAYCAAILLGLRKCLARDRPKRTELAGERWFPQEYYDNEAFRFDTVELFPSSWRLWPGIYRRYFHLKTKEQYILLPPNNNETAGPPGELVPSEEDEEGQVWLLPEQDIERGKVYELVGHHWVDRGTAICYGEYQDDTEQARLIARSERSFADVILSSPIDPMNVYQRQQETLILWTERNGADFALSFQDPQGCSEVWEFICDFQQHMASAEDSQSSPLDSTEPTTADPDPAPGSNRGSTDPVVAT</sequence>
<dbReference type="Proteomes" id="UP000815677">
    <property type="component" value="Unassembled WGS sequence"/>
</dbReference>
<name>A0ABQ0LMM8_MYCCL</name>
<feature type="compositionally biased region" description="Polar residues" evidence="1">
    <location>
        <begin position="528"/>
        <end position="539"/>
    </location>
</feature>
<evidence type="ECO:0000256" key="1">
    <source>
        <dbReference type="SAM" id="MobiDB-lite"/>
    </source>
</evidence>
<dbReference type="InterPro" id="IPR051137">
    <property type="entry name" value="PP4R3-like"/>
</dbReference>